<evidence type="ECO:0000256" key="1">
    <source>
        <dbReference type="ARBA" id="ARBA00005254"/>
    </source>
</evidence>
<comment type="similarity">
    <text evidence="1 2">Belongs to the enoyl-CoA hydratase/isomerase family.</text>
</comment>
<comment type="caution">
    <text evidence="3">The sequence shown here is derived from an EMBL/GenBank/DDBJ whole genome shotgun (WGS) entry which is preliminary data.</text>
</comment>
<dbReference type="InterPro" id="IPR014748">
    <property type="entry name" value="Enoyl-CoA_hydra_C"/>
</dbReference>
<evidence type="ECO:0000256" key="2">
    <source>
        <dbReference type="RuleBase" id="RU003707"/>
    </source>
</evidence>
<reference evidence="3 4" key="1">
    <citation type="submission" date="2019-02" db="EMBL/GenBank/DDBJ databases">
        <title>Deep-cultivation of Planctomycetes and their phenomic and genomic characterization uncovers novel biology.</title>
        <authorList>
            <person name="Wiegand S."/>
            <person name="Jogler M."/>
            <person name="Boedeker C."/>
            <person name="Pinto D."/>
            <person name="Vollmers J."/>
            <person name="Rivas-Marin E."/>
            <person name="Kohn T."/>
            <person name="Peeters S.H."/>
            <person name="Heuer A."/>
            <person name="Rast P."/>
            <person name="Oberbeckmann S."/>
            <person name="Bunk B."/>
            <person name="Jeske O."/>
            <person name="Meyerdierks A."/>
            <person name="Storesund J.E."/>
            <person name="Kallscheuer N."/>
            <person name="Luecker S."/>
            <person name="Lage O.M."/>
            <person name="Pohl T."/>
            <person name="Merkel B.J."/>
            <person name="Hornburger P."/>
            <person name="Mueller R.-W."/>
            <person name="Bruemmer F."/>
            <person name="Labrenz M."/>
            <person name="Spormann A.M."/>
            <person name="Op Den Camp H."/>
            <person name="Overmann J."/>
            <person name="Amann R."/>
            <person name="Jetten M.S.M."/>
            <person name="Mascher T."/>
            <person name="Medema M.H."/>
            <person name="Devos D.P."/>
            <person name="Kaster A.-K."/>
            <person name="Ovreas L."/>
            <person name="Rohde M."/>
            <person name="Galperin M.Y."/>
            <person name="Jogler C."/>
        </authorList>
    </citation>
    <scope>NUCLEOTIDE SEQUENCE [LARGE SCALE GENOMIC DNA]</scope>
    <source>
        <strain evidence="3 4">Pla22</strain>
    </source>
</reference>
<dbReference type="InterPro" id="IPR029045">
    <property type="entry name" value="ClpP/crotonase-like_dom_sf"/>
</dbReference>
<dbReference type="Gene3D" id="1.10.12.10">
    <property type="entry name" value="Lyase 2-enoyl-coa Hydratase, Chain A, domain 2"/>
    <property type="match status" value="1"/>
</dbReference>
<dbReference type="GO" id="GO:0004300">
    <property type="term" value="F:enoyl-CoA hydratase activity"/>
    <property type="evidence" value="ECO:0007669"/>
    <property type="project" value="UniProtKB-EC"/>
</dbReference>
<protein>
    <submittedName>
        <fullName evidence="3">2,3-dehydroadipyl-CoA hydratase</fullName>
        <ecNumber evidence="3">4.2.1.17</ecNumber>
    </submittedName>
</protein>
<dbReference type="Gene3D" id="3.90.226.10">
    <property type="entry name" value="2-enoyl-CoA Hydratase, Chain A, domain 1"/>
    <property type="match status" value="1"/>
</dbReference>
<keyword evidence="3" id="KW-0456">Lyase</keyword>
<proteinExistence type="inferred from homology"/>
<dbReference type="Proteomes" id="UP000316598">
    <property type="component" value="Unassembled WGS sequence"/>
</dbReference>
<dbReference type="PANTHER" id="PTHR43459">
    <property type="entry name" value="ENOYL-COA HYDRATASE"/>
    <property type="match status" value="1"/>
</dbReference>
<sequence length="261" mass="27660">MQHVDVKVHGAIATIKLDRTQTRNALSQAAIEDLKTAFGDVHQEKRAKAVVLTAAGSEFCSGLDMKVMNDIASLPNHESMPEWFELWTGFAELIEQILRFPKPVIAGVDGSALGAGLALALAADVIVPSKTARFEATAVNRGLVGGITTALLAFRFGAAVAARMSLSGEAIDADEAYRLGMVEKPVDSTQIWVAASSLATRCSQGPREAIQATKRVLNEGVGELMLTHLAAGAADSATACTTESALEGIRAFCQKREPEWP</sequence>
<accession>A0A5C5WVB1</accession>
<dbReference type="PANTHER" id="PTHR43459:SF1">
    <property type="entry name" value="EG:BACN32G11.4 PROTEIN"/>
    <property type="match status" value="1"/>
</dbReference>
<evidence type="ECO:0000313" key="4">
    <source>
        <dbReference type="Proteomes" id="UP000316598"/>
    </source>
</evidence>
<dbReference type="AlphaFoldDB" id="A0A5C5WVB1"/>
<evidence type="ECO:0000313" key="3">
    <source>
        <dbReference type="EMBL" id="TWT54061.1"/>
    </source>
</evidence>
<gene>
    <name evidence="3" type="primary">paaF</name>
    <name evidence="3" type="ORF">Pla22_16960</name>
</gene>
<dbReference type="InterPro" id="IPR001753">
    <property type="entry name" value="Enoyl-CoA_hydra/iso"/>
</dbReference>
<name>A0A5C5WVB1_9BACT</name>
<dbReference type="PROSITE" id="PS00166">
    <property type="entry name" value="ENOYL_COA_HYDRATASE"/>
    <property type="match status" value="1"/>
</dbReference>
<dbReference type="OrthoDB" id="370015at2"/>
<keyword evidence="4" id="KW-1185">Reference proteome</keyword>
<dbReference type="SUPFAM" id="SSF52096">
    <property type="entry name" value="ClpP/crotonase"/>
    <property type="match status" value="1"/>
</dbReference>
<dbReference type="EC" id="4.2.1.17" evidence="3"/>
<dbReference type="RefSeq" id="WP_146514165.1">
    <property type="nucleotide sequence ID" value="NZ_SJPI01000001.1"/>
</dbReference>
<dbReference type="EMBL" id="SJPI01000001">
    <property type="protein sequence ID" value="TWT54061.1"/>
    <property type="molecule type" value="Genomic_DNA"/>
</dbReference>
<dbReference type="InterPro" id="IPR018376">
    <property type="entry name" value="Enoyl-CoA_hyd/isom_CS"/>
</dbReference>
<dbReference type="CDD" id="cd06558">
    <property type="entry name" value="crotonase-like"/>
    <property type="match status" value="1"/>
</dbReference>
<organism evidence="3 4">
    <name type="scientific">Rubripirellula amarantea</name>
    <dbReference type="NCBI Taxonomy" id="2527999"/>
    <lineage>
        <taxon>Bacteria</taxon>
        <taxon>Pseudomonadati</taxon>
        <taxon>Planctomycetota</taxon>
        <taxon>Planctomycetia</taxon>
        <taxon>Pirellulales</taxon>
        <taxon>Pirellulaceae</taxon>
        <taxon>Rubripirellula</taxon>
    </lineage>
</organism>
<dbReference type="Pfam" id="PF00378">
    <property type="entry name" value="ECH_1"/>
    <property type="match status" value="1"/>
</dbReference>